<reference evidence="13" key="1">
    <citation type="journal article" date="2014" name="Int. J. Syst. Evol. Microbiol.">
        <title>Complete genome sequence of Corynebacterium casei LMG S-19264T (=DSM 44701T), isolated from a smear-ripened cheese.</title>
        <authorList>
            <consortium name="US DOE Joint Genome Institute (JGI-PGF)"/>
            <person name="Walter F."/>
            <person name="Albersmeier A."/>
            <person name="Kalinowski J."/>
            <person name="Ruckert C."/>
        </authorList>
    </citation>
    <scope>NUCLEOTIDE SEQUENCE</scope>
    <source>
        <strain evidence="13">CGMCC 4.7201</strain>
    </source>
</reference>
<dbReference type="Gene3D" id="3.40.30.10">
    <property type="entry name" value="Glutaredoxin"/>
    <property type="match status" value="1"/>
</dbReference>
<evidence type="ECO:0000256" key="8">
    <source>
        <dbReference type="ARBA" id="ARBA00032824"/>
    </source>
</evidence>
<proteinExistence type="inferred from homology"/>
<dbReference type="InterPro" id="IPR036249">
    <property type="entry name" value="Thioredoxin-like_sf"/>
</dbReference>
<dbReference type="PANTHER" id="PTHR42801">
    <property type="entry name" value="THIOREDOXIN-DEPENDENT PEROXIDE REDUCTASE"/>
    <property type="match status" value="1"/>
</dbReference>
<comment type="function">
    <text evidence="1">Thiol-specific peroxidase that catalyzes the reduction of hydrogen peroxide and organic hydroperoxides to water and alcohols, respectively. Plays a role in cell protection against oxidative stress by detoxifying peroxides and as sensor of hydrogen peroxide-mediated signaling events.</text>
</comment>
<name>A0A918DZK8_9ACTN</name>
<dbReference type="GO" id="GO:0008379">
    <property type="term" value="F:thioredoxin peroxidase activity"/>
    <property type="evidence" value="ECO:0007669"/>
    <property type="project" value="TreeGrafter"/>
</dbReference>
<organism evidence="13 14">
    <name type="scientific">Wenjunlia tyrosinilytica</name>
    <dbReference type="NCBI Taxonomy" id="1544741"/>
    <lineage>
        <taxon>Bacteria</taxon>
        <taxon>Bacillati</taxon>
        <taxon>Actinomycetota</taxon>
        <taxon>Actinomycetes</taxon>
        <taxon>Kitasatosporales</taxon>
        <taxon>Streptomycetaceae</taxon>
        <taxon>Wenjunlia</taxon>
    </lineage>
</organism>
<comment type="caution">
    <text evidence="13">The sequence shown here is derived from an EMBL/GenBank/DDBJ whole genome shotgun (WGS) entry which is preliminary data.</text>
</comment>
<keyword evidence="3" id="KW-0575">Peroxidase</keyword>
<dbReference type="EMBL" id="BMMS01000017">
    <property type="protein sequence ID" value="GGO91714.1"/>
    <property type="molecule type" value="Genomic_DNA"/>
</dbReference>
<comment type="similarity">
    <text evidence="9">Belongs to the peroxiredoxin family. BCP/PrxQ subfamily.</text>
</comment>
<evidence type="ECO:0000256" key="11">
    <source>
        <dbReference type="ARBA" id="ARBA00049091"/>
    </source>
</evidence>
<dbReference type="PROSITE" id="PS51352">
    <property type="entry name" value="THIOREDOXIN_2"/>
    <property type="match status" value="1"/>
</dbReference>
<evidence type="ECO:0000313" key="14">
    <source>
        <dbReference type="Proteomes" id="UP000641932"/>
    </source>
</evidence>
<dbReference type="Pfam" id="PF00578">
    <property type="entry name" value="AhpC-TSA"/>
    <property type="match status" value="1"/>
</dbReference>
<dbReference type="InterPro" id="IPR050924">
    <property type="entry name" value="Peroxiredoxin_BCP/PrxQ"/>
</dbReference>
<evidence type="ECO:0000313" key="13">
    <source>
        <dbReference type="EMBL" id="GGO91714.1"/>
    </source>
</evidence>
<evidence type="ECO:0000256" key="10">
    <source>
        <dbReference type="ARBA" id="ARBA00041373"/>
    </source>
</evidence>
<evidence type="ECO:0000256" key="5">
    <source>
        <dbReference type="ARBA" id="ARBA00023002"/>
    </source>
</evidence>
<dbReference type="GO" id="GO:0045454">
    <property type="term" value="P:cell redox homeostasis"/>
    <property type="evidence" value="ECO:0007669"/>
    <property type="project" value="TreeGrafter"/>
</dbReference>
<dbReference type="AlphaFoldDB" id="A0A918DZK8"/>
<keyword evidence="14" id="KW-1185">Reference proteome</keyword>
<evidence type="ECO:0000256" key="4">
    <source>
        <dbReference type="ARBA" id="ARBA00022862"/>
    </source>
</evidence>
<evidence type="ECO:0000256" key="2">
    <source>
        <dbReference type="ARBA" id="ARBA00013017"/>
    </source>
</evidence>
<dbReference type="InterPro" id="IPR013766">
    <property type="entry name" value="Thioredoxin_domain"/>
</dbReference>
<dbReference type="Proteomes" id="UP000641932">
    <property type="component" value="Unassembled WGS sequence"/>
</dbReference>
<dbReference type="GO" id="GO:0005737">
    <property type="term" value="C:cytoplasm"/>
    <property type="evidence" value="ECO:0007669"/>
    <property type="project" value="TreeGrafter"/>
</dbReference>
<feature type="domain" description="Thioredoxin" evidence="12">
    <location>
        <begin position="1"/>
        <end position="151"/>
    </location>
</feature>
<evidence type="ECO:0000256" key="7">
    <source>
        <dbReference type="ARBA" id="ARBA00023284"/>
    </source>
</evidence>
<keyword evidence="5" id="KW-0560">Oxidoreductase</keyword>
<evidence type="ECO:0000259" key="12">
    <source>
        <dbReference type="PROSITE" id="PS51352"/>
    </source>
</evidence>
<dbReference type="SUPFAM" id="SSF52833">
    <property type="entry name" value="Thioredoxin-like"/>
    <property type="match status" value="1"/>
</dbReference>
<keyword evidence="6" id="KW-1015">Disulfide bond</keyword>
<dbReference type="CDD" id="cd03017">
    <property type="entry name" value="PRX_BCP"/>
    <property type="match status" value="1"/>
</dbReference>
<evidence type="ECO:0000256" key="6">
    <source>
        <dbReference type="ARBA" id="ARBA00023157"/>
    </source>
</evidence>
<keyword evidence="4" id="KW-0049">Antioxidant</keyword>
<evidence type="ECO:0000256" key="3">
    <source>
        <dbReference type="ARBA" id="ARBA00022559"/>
    </source>
</evidence>
<dbReference type="InterPro" id="IPR000866">
    <property type="entry name" value="AhpC/TSA"/>
</dbReference>
<keyword evidence="7" id="KW-0676">Redox-active center</keyword>
<evidence type="ECO:0000256" key="1">
    <source>
        <dbReference type="ARBA" id="ARBA00003330"/>
    </source>
</evidence>
<dbReference type="PANTHER" id="PTHR42801:SF4">
    <property type="entry name" value="AHPC_TSA FAMILY PROTEIN"/>
    <property type="match status" value="1"/>
</dbReference>
<accession>A0A918DZK8</accession>
<sequence length="151" mass="16661">MAPDFVLPGGRWDGETFTTGNYRLSEAHGRPVVLAFYPHDNSAVCTRQMCSYSNGLQQFTDLGADVWAISPQGLRTHAEFARSNNLRMPLLADTGRTVAHAFGVTAPGVGIRRSVFLIGPDGRVRWQHVALVGLRWQPLEKLTAELSRTRA</sequence>
<dbReference type="EC" id="1.11.1.24" evidence="2"/>
<protein>
    <recommendedName>
        <fullName evidence="2">thioredoxin-dependent peroxiredoxin</fullName>
        <ecNumber evidence="2">1.11.1.24</ecNumber>
    </recommendedName>
    <alternativeName>
        <fullName evidence="10">Bacterioferritin comigratory protein</fullName>
    </alternativeName>
    <alternativeName>
        <fullName evidence="8">Thioredoxin peroxidase</fullName>
    </alternativeName>
</protein>
<gene>
    <name evidence="13" type="ORF">GCM10012280_40230</name>
</gene>
<reference evidence="13" key="2">
    <citation type="submission" date="2020-09" db="EMBL/GenBank/DDBJ databases">
        <authorList>
            <person name="Sun Q."/>
            <person name="Zhou Y."/>
        </authorList>
    </citation>
    <scope>NUCLEOTIDE SEQUENCE</scope>
    <source>
        <strain evidence="13">CGMCC 4.7201</strain>
    </source>
</reference>
<evidence type="ECO:0000256" key="9">
    <source>
        <dbReference type="ARBA" id="ARBA00038489"/>
    </source>
</evidence>
<comment type="catalytic activity">
    <reaction evidence="11">
        <text>a hydroperoxide + [thioredoxin]-dithiol = an alcohol + [thioredoxin]-disulfide + H2O</text>
        <dbReference type="Rhea" id="RHEA:62620"/>
        <dbReference type="Rhea" id="RHEA-COMP:10698"/>
        <dbReference type="Rhea" id="RHEA-COMP:10700"/>
        <dbReference type="ChEBI" id="CHEBI:15377"/>
        <dbReference type="ChEBI" id="CHEBI:29950"/>
        <dbReference type="ChEBI" id="CHEBI:30879"/>
        <dbReference type="ChEBI" id="CHEBI:35924"/>
        <dbReference type="ChEBI" id="CHEBI:50058"/>
        <dbReference type="EC" id="1.11.1.24"/>
    </reaction>
</comment>
<dbReference type="GO" id="GO:0034599">
    <property type="term" value="P:cellular response to oxidative stress"/>
    <property type="evidence" value="ECO:0007669"/>
    <property type="project" value="TreeGrafter"/>
</dbReference>